<keyword evidence="1" id="KW-0732">Signal</keyword>
<dbReference type="PROSITE" id="PS51034">
    <property type="entry name" value="ZP_2"/>
    <property type="match status" value="1"/>
</dbReference>
<reference evidence="3" key="1">
    <citation type="submission" date="2020-03" db="EMBL/GenBank/DDBJ databases">
        <authorList>
            <person name="Weist P."/>
        </authorList>
    </citation>
    <scope>NUCLEOTIDE SEQUENCE</scope>
</reference>
<evidence type="ECO:0000313" key="4">
    <source>
        <dbReference type="Proteomes" id="UP001153269"/>
    </source>
</evidence>
<dbReference type="Proteomes" id="UP001153269">
    <property type="component" value="Unassembled WGS sequence"/>
</dbReference>
<proteinExistence type="predicted"/>
<dbReference type="Gene3D" id="2.60.40.3210">
    <property type="entry name" value="Zona pellucida, ZP-N domain"/>
    <property type="match status" value="1"/>
</dbReference>
<sequence length="745" mass="83586">MACLFWFGMALLLFVLPAKSDDIPDGAHSTDCRDCYFVVTVDVSFTGEELHFEAVDETGVYPITQQYSAKCGYTVSVLPRTHQVELRASYFSCHTENKDDDVFTFNFNLISNHEGKQVTYALKKTCTPSLPWSPREVTCETNYMEVSVSSEMACPSGETSDDWNAEKPAPAAPDWQVVFHRAEEQLTPMNLSVAREQGYSIEMTDRRIVIRTAYGQPHSSSLEVNGVPVEVVHATLFSKQSWVFIIVDLVAACSMHEGSYHDSGYMVWETPELLNPLQSGLNNTEVNIGIRGELVQQPAAEERGFIVEKHDGLVEISIPYNAEGAYRKSFVSGGLHEFYVFNLYLEQIFVNKDHEETRQRYHRMLASPLLPLHVFTVNQAVVEEHEFTVYLGDVPDDIELSAVELNGHRCDAPFKNTSGHSVIEVFHPNNTHGYTLKVPFDDPVVLHQLSKEDEAMKHILEVNYTLTVLPENEPYFHLTSVVALSDIAPPEIDAVCAESGIIFKLDNRPFDYLWHISIGSDLLTPELATQKGYILTNDSQSLLLEVPLFTHGYVYEDFSLKGFTGTFEMLVKDRETSEVLSSALKTCQFTATEFIVCSTDGKITVVADLSLGGIPARSTLRSTYCGPKEADDTRALFHFPLNSCGSTVKLLNQRVTYQNEIIYSKRHFSESKVDSEPITERLIVQCVYPLAGLHRLFSVHKFESDTAGVGKIIRTSQSSAESQETTTVKPRLQELYVPKLNPAQI</sequence>
<dbReference type="EMBL" id="CADEAL010000692">
    <property type="protein sequence ID" value="CAB1423933.1"/>
    <property type="molecule type" value="Genomic_DNA"/>
</dbReference>
<evidence type="ECO:0000256" key="1">
    <source>
        <dbReference type="SAM" id="SignalP"/>
    </source>
</evidence>
<dbReference type="Pfam" id="PF23344">
    <property type="entry name" value="ZP-N"/>
    <property type="match status" value="1"/>
</dbReference>
<feature type="chain" id="PRO_5040451898" description="ZP domain-containing protein" evidence="1">
    <location>
        <begin position="21"/>
        <end position="745"/>
    </location>
</feature>
<keyword evidence="4" id="KW-1185">Reference proteome</keyword>
<organism evidence="3 4">
    <name type="scientific">Pleuronectes platessa</name>
    <name type="common">European plaice</name>
    <dbReference type="NCBI Taxonomy" id="8262"/>
    <lineage>
        <taxon>Eukaryota</taxon>
        <taxon>Metazoa</taxon>
        <taxon>Chordata</taxon>
        <taxon>Craniata</taxon>
        <taxon>Vertebrata</taxon>
        <taxon>Euteleostomi</taxon>
        <taxon>Actinopterygii</taxon>
        <taxon>Neopterygii</taxon>
        <taxon>Teleostei</taxon>
        <taxon>Neoteleostei</taxon>
        <taxon>Acanthomorphata</taxon>
        <taxon>Carangaria</taxon>
        <taxon>Pleuronectiformes</taxon>
        <taxon>Pleuronectoidei</taxon>
        <taxon>Pleuronectidae</taxon>
        <taxon>Pleuronectes</taxon>
    </lineage>
</organism>
<protein>
    <recommendedName>
        <fullName evidence="2">ZP domain-containing protein</fullName>
    </recommendedName>
</protein>
<feature type="domain" description="ZP" evidence="2">
    <location>
        <begin position="596"/>
        <end position="745"/>
    </location>
</feature>
<comment type="caution">
    <text evidence="3">The sequence shown here is derived from an EMBL/GenBank/DDBJ whole genome shotgun (WGS) entry which is preliminary data.</text>
</comment>
<gene>
    <name evidence="3" type="ORF">PLEPLA_LOCUS11854</name>
</gene>
<name>A0A9N7YFM7_PLEPL</name>
<evidence type="ECO:0000313" key="3">
    <source>
        <dbReference type="EMBL" id="CAB1423933.1"/>
    </source>
</evidence>
<dbReference type="PANTHER" id="PTHR47130:SF6">
    <property type="entry name" value="EGG ENVELOPE GLYCOPROTEIN-LIKE PRECURSOR"/>
    <property type="match status" value="1"/>
</dbReference>
<dbReference type="InterPro" id="IPR058876">
    <property type="entry name" value="Ig-like_ZP"/>
</dbReference>
<dbReference type="InterPro" id="IPR055356">
    <property type="entry name" value="ZP-N"/>
</dbReference>
<dbReference type="Pfam" id="PF26562">
    <property type="entry name" value="Ig-like"/>
    <property type="match status" value="1"/>
</dbReference>
<dbReference type="AlphaFoldDB" id="A0A9N7YFM7"/>
<feature type="signal peptide" evidence="1">
    <location>
        <begin position="1"/>
        <end position="20"/>
    </location>
</feature>
<evidence type="ECO:0000259" key="2">
    <source>
        <dbReference type="PROSITE" id="PS51034"/>
    </source>
</evidence>
<dbReference type="PANTHER" id="PTHR47130">
    <property type="entry name" value="SI:DKEY-19B23.11-RELATED"/>
    <property type="match status" value="1"/>
</dbReference>
<dbReference type="InterPro" id="IPR001507">
    <property type="entry name" value="ZP_dom"/>
</dbReference>
<accession>A0A9N7YFM7</accession>